<dbReference type="SUPFAM" id="SSF50621">
    <property type="entry name" value="Alanine racemase C-terminal domain-like"/>
    <property type="match status" value="1"/>
</dbReference>
<evidence type="ECO:0000256" key="9">
    <source>
        <dbReference type="RuleBase" id="RU003737"/>
    </source>
</evidence>
<dbReference type="SUPFAM" id="SSF51419">
    <property type="entry name" value="PLP-binding barrel"/>
    <property type="match status" value="1"/>
</dbReference>
<dbReference type="PROSITE" id="PS00879">
    <property type="entry name" value="ODR_DC_2_2"/>
    <property type="match status" value="1"/>
</dbReference>
<proteinExistence type="inferred from homology"/>
<keyword evidence="3" id="KW-0210">Decarboxylase</keyword>
<dbReference type="GO" id="GO:0033387">
    <property type="term" value="P:putrescine biosynthetic process from arginine, via ornithine"/>
    <property type="evidence" value="ECO:0007669"/>
    <property type="project" value="TreeGrafter"/>
</dbReference>
<dbReference type="PANTHER" id="PTHR11482">
    <property type="entry name" value="ARGININE/DIAMINOPIMELATE/ORNITHINE DECARBOXYLASE"/>
    <property type="match status" value="1"/>
</dbReference>
<comment type="cofactor">
    <cofactor evidence="1">
        <name>pyridoxal 5'-phosphate</name>
        <dbReference type="ChEBI" id="CHEBI:597326"/>
    </cofactor>
</comment>
<evidence type="ECO:0000256" key="2">
    <source>
        <dbReference type="ARBA" id="ARBA00008872"/>
    </source>
</evidence>
<evidence type="ECO:0000256" key="6">
    <source>
        <dbReference type="ARBA" id="ARBA00034115"/>
    </source>
</evidence>
<dbReference type="PANTHER" id="PTHR11482:SF6">
    <property type="entry name" value="ORNITHINE DECARBOXYLASE 1-RELATED"/>
    <property type="match status" value="1"/>
</dbReference>
<dbReference type="PROSITE" id="PS00878">
    <property type="entry name" value="ODR_DC_2_1"/>
    <property type="match status" value="1"/>
</dbReference>
<dbReference type="InterPro" id="IPR022644">
    <property type="entry name" value="De-COase2_N"/>
</dbReference>
<dbReference type="Pfam" id="PF00278">
    <property type="entry name" value="Orn_DAP_Arg_deC"/>
    <property type="match status" value="1"/>
</dbReference>
<feature type="domain" description="Orn/DAP/Arg decarboxylase 2 C-terminal" evidence="10">
    <location>
        <begin position="264"/>
        <end position="358"/>
    </location>
</feature>
<evidence type="ECO:0000256" key="7">
    <source>
        <dbReference type="ARBA" id="ARBA00034138"/>
    </source>
</evidence>
<dbReference type="PRINTS" id="PR01182">
    <property type="entry name" value="ORNDCRBXLASE"/>
</dbReference>
<dbReference type="Gene3D" id="2.40.37.10">
    <property type="entry name" value="Lyase, Ornithine Decarboxylase, Chain A, domain 1"/>
    <property type="match status" value="1"/>
</dbReference>
<name>A0A4U3M9P6_9ACTN</name>
<dbReference type="AlphaFoldDB" id="A0A4U3M9P6"/>
<dbReference type="CDD" id="cd00622">
    <property type="entry name" value="PLPDE_III_ODC"/>
    <property type="match status" value="1"/>
</dbReference>
<evidence type="ECO:0000259" key="10">
    <source>
        <dbReference type="Pfam" id="PF00278"/>
    </source>
</evidence>
<accession>A0A4U3M9P6</accession>
<keyword evidence="5" id="KW-0456">Lyase</keyword>
<organism evidence="12 13">
    <name type="scientific">Herbidospora galbida</name>
    <dbReference type="NCBI Taxonomy" id="2575442"/>
    <lineage>
        <taxon>Bacteria</taxon>
        <taxon>Bacillati</taxon>
        <taxon>Actinomycetota</taxon>
        <taxon>Actinomycetes</taxon>
        <taxon>Streptosporangiales</taxon>
        <taxon>Streptosporangiaceae</taxon>
        <taxon>Herbidospora</taxon>
    </lineage>
</organism>
<dbReference type="FunFam" id="3.20.20.10:FF:000008">
    <property type="entry name" value="Ornithine decarboxylase"/>
    <property type="match status" value="1"/>
</dbReference>
<dbReference type="InterPro" id="IPR029066">
    <property type="entry name" value="PLP-binding_barrel"/>
</dbReference>
<dbReference type="InterPro" id="IPR002433">
    <property type="entry name" value="Orn_de-COase"/>
</dbReference>
<evidence type="ECO:0000256" key="3">
    <source>
        <dbReference type="ARBA" id="ARBA00022793"/>
    </source>
</evidence>
<keyword evidence="13" id="KW-1185">Reference proteome</keyword>
<evidence type="ECO:0000256" key="4">
    <source>
        <dbReference type="ARBA" id="ARBA00022898"/>
    </source>
</evidence>
<dbReference type="GO" id="GO:0005737">
    <property type="term" value="C:cytoplasm"/>
    <property type="evidence" value="ECO:0007669"/>
    <property type="project" value="TreeGrafter"/>
</dbReference>
<evidence type="ECO:0000313" key="12">
    <source>
        <dbReference type="EMBL" id="TKK85818.1"/>
    </source>
</evidence>
<sequence length="382" mass="40548">MEGAAVRLRAFADRHETPSPCLLIDLPTLESTYRTMSHAFIGAEILYAVKANAAPGVITTLARLGAGFDVASLAEIELCLARGVPASRLSFSNPVKKRSDVAAAYERGVRTFAFDNPGDLRNIIVEAPGSKVFCRIQVTPPAAAMPFGAKFGCPEEAAPEMLAEAADRGLRPQGVTFHVGSQQRNLAAWDAGIAAAAKIAQMLEPEGVRLPVIDIGGGFPISYRERSATPDEFARAIDLSLARHFEPRDRPRLVIEPGRSLVGPSGMIRAEVVAVRGGVPADPRRWVFLDVGRYNGLVETENDTIAYRIHAPAGFGPEGPVVLAGPTSDGDDVLYKHTDYAMPLSLAPGDPIEVMDAGAYTSSYSCAAVNGLPALPTFCVPG</sequence>
<evidence type="ECO:0000256" key="5">
    <source>
        <dbReference type="ARBA" id="ARBA00023239"/>
    </source>
</evidence>
<evidence type="ECO:0000313" key="13">
    <source>
        <dbReference type="Proteomes" id="UP000308705"/>
    </source>
</evidence>
<evidence type="ECO:0000259" key="11">
    <source>
        <dbReference type="Pfam" id="PF02784"/>
    </source>
</evidence>
<dbReference type="InterPro" id="IPR022657">
    <property type="entry name" value="De-COase2_CS"/>
</dbReference>
<evidence type="ECO:0000256" key="8">
    <source>
        <dbReference type="ARBA" id="ARBA00049127"/>
    </source>
</evidence>
<gene>
    <name evidence="12" type="ORF">FDA94_24270</name>
</gene>
<dbReference type="InterPro" id="IPR009006">
    <property type="entry name" value="Ala_racemase/Decarboxylase_C"/>
</dbReference>
<dbReference type="Pfam" id="PF02784">
    <property type="entry name" value="Orn_Arg_deC_N"/>
    <property type="match status" value="1"/>
</dbReference>
<dbReference type="EMBL" id="SZQA01000025">
    <property type="protein sequence ID" value="TKK85818.1"/>
    <property type="molecule type" value="Genomic_DNA"/>
</dbReference>
<keyword evidence="4" id="KW-0663">Pyridoxal phosphate</keyword>
<reference evidence="12 13" key="1">
    <citation type="submission" date="2019-04" db="EMBL/GenBank/DDBJ databases">
        <title>Herbidospora sp. NEAU-GS14.nov., a novel actinomycete isolated from soil.</title>
        <authorList>
            <person name="Han L."/>
        </authorList>
    </citation>
    <scope>NUCLEOTIDE SEQUENCE [LARGE SCALE GENOMIC DNA]</scope>
    <source>
        <strain evidence="12 13">NEAU-GS14</strain>
    </source>
</reference>
<dbReference type="Proteomes" id="UP000308705">
    <property type="component" value="Unassembled WGS sequence"/>
</dbReference>
<feature type="domain" description="Orn/DAP/Arg decarboxylase 2 N-terminal" evidence="11">
    <location>
        <begin position="29"/>
        <end position="262"/>
    </location>
</feature>
<dbReference type="EC" id="4.1.1.17" evidence="7"/>
<protein>
    <recommendedName>
        <fullName evidence="7">ornithine decarboxylase</fullName>
        <ecNumber evidence="7">4.1.1.17</ecNumber>
    </recommendedName>
</protein>
<dbReference type="PRINTS" id="PR01179">
    <property type="entry name" value="ODADCRBXLASE"/>
</dbReference>
<dbReference type="InterPro" id="IPR022653">
    <property type="entry name" value="De-COase2_pyr-phos_BS"/>
</dbReference>
<dbReference type="Gene3D" id="3.20.20.10">
    <property type="entry name" value="Alanine racemase"/>
    <property type="match status" value="1"/>
</dbReference>
<comment type="similarity">
    <text evidence="2 9">Belongs to the Orn/Lys/Arg decarboxylase class-II family.</text>
</comment>
<comment type="caution">
    <text evidence="12">The sequence shown here is derived from an EMBL/GenBank/DDBJ whole genome shotgun (WGS) entry which is preliminary data.</text>
</comment>
<evidence type="ECO:0000256" key="1">
    <source>
        <dbReference type="ARBA" id="ARBA00001933"/>
    </source>
</evidence>
<comment type="catalytic activity">
    <reaction evidence="8">
        <text>L-ornithine + H(+) = putrescine + CO2</text>
        <dbReference type="Rhea" id="RHEA:22964"/>
        <dbReference type="ChEBI" id="CHEBI:15378"/>
        <dbReference type="ChEBI" id="CHEBI:16526"/>
        <dbReference type="ChEBI" id="CHEBI:46911"/>
        <dbReference type="ChEBI" id="CHEBI:326268"/>
        <dbReference type="EC" id="4.1.1.17"/>
    </reaction>
</comment>
<dbReference type="OrthoDB" id="9802241at2"/>
<dbReference type="InterPro" id="IPR022643">
    <property type="entry name" value="De-COase2_C"/>
</dbReference>
<dbReference type="GO" id="GO:0004586">
    <property type="term" value="F:ornithine decarboxylase activity"/>
    <property type="evidence" value="ECO:0007669"/>
    <property type="project" value="UniProtKB-EC"/>
</dbReference>
<dbReference type="InterPro" id="IPR000183">
    <property type="entry name" value="Orn/DAP/Arg_de-COase"/>
</dbReference>
<comment type="pathway">
    <text evidence="6">Amine and polyamine biosynthesis; putrescine biosynthesis via L-ornithine pathway; putrescine from L-ornithine: step 1/1.</text>
</comment>